<protein>
    <recommendedName>
        <fullName evidence="2">F-box domain-containing protein</fullName>
    </recommendedName>
</protein>
<dbReference type="InterPro" id="IPR036047">
    <property type="entry name" value="F-box-like_dom_sf"/>
</dbReference>
<dbReference type="InterPro" id="IPR001810">
    <property type="entry name" value="F-box_dom"/>
</dbReference>
<keyword evidence="5" id="KW-1185">Reference proteome</keyword>
<dbReference type="AlphaFoldDB" id="A0A2K1LBR6"/>
<reference evidence="3 5" key="2">
    <citation type="journal article" date="2018" name="Plant J.">
        <title>The Physcomitrella patens chromosome-scale assembly reveals moss genome structure and evolution.</title>
        <authorList>
            <person name="Lang D."/>
            <person name="Ullrich K.K."/>
            <person name="Murat F."/>
            <person name="Fuchs J."/>
            <person name="Jenkins J."/>
            <person name="Haas F.B."/>
            <person name="Piednoel M."/>
            <person name="Gundlach H."/>
            <person name="Van Bel M."/>
            <person name="Meyberg R."/>
            <person name="Vives C."/>
            <person name="Morata J."/>
            <person name="Symeonidi A."/>
            <person name="Hiss M."/>
            <person name="Muchero W."/>
            <person name="Kamisugi Y."/>
            <person name="Saleh O."/>
            <person name="Blanc G."/>
            <person name="Decker E.L."/>
            <person name="van Gessel N."/>
            <person name="Grimwood J."/>
            <person name="Hayes R.D."/>
            <person name="Graham S.W."/>
            <person name="Gunter L.E."/>
            <person name="McDaniel S.F."/>
            <person name="Hoernstein S.N.W."/>
            <person name="Larsson A."/>
            <person name="Li F.W."/>
            <person name="Perroud P.F."/>
            <person name="Phillips J."/>
            <person name="Ranjan P."/>
            <person name="Rokshar D.S."/>
            <person name="Rothfels C.J."/>
            <person name="Schneider L."/>
            <person name="Shu S."/>
            <person name="Stevenson D.W."/>
            <person name="Thummler F."/>
            <person name="Tillich M."/>
            <person name="Villarreal Aguilar J.C."/>
            <person name="Widiez T."/>
            <person name="Wong G.K."/>
            <person name="Wymore A."/>
            <person name="Zhang Y."/>
            <person name="Zimmer A.D."/>
            <person name="Quatrano R.S."/>
            <person name="Mayer K.F.X."/>
            <person name="Goodstein D."/>
            <person name="Casacuberta J.M."/>
            <person name="Vandepoele K."/>
            <person name="Reski R."/>
            <person name="Cuming A.C."/>
            <person name="Tuskan G.A."/>
            <person name="Maumus F."/>
            <person name="Salse J."/>
            <person name="Schmutz J."/>
            <person name="Rensing S.A."/>
        </authorList>
    </citation>
    <scope>NUCLEOTIDE SEQUENCE [LARGE SCALE GENOMIC DNA]</scope>
    <source>
        <strain evidence="4 5">cv. Gransden 2004</strain>
    </source>
</reference>
<dbReference type="PaxDb" id="3218-PP1S111_44V6.3"/>
<dbReference type="Pfam" id="PF00646">
    <property type="entry name" value="F-box"/>
    <property type="match status" value="1"/>
</dbReference>
<dbReference type="Gramene" id="Pp3c1_41170V3.2">
    <property type="protein sequence ID" value="PAC:32971791.CDS.1"/>
    <property type="gene ID" value="Pp3c1_41170"/>
</dbReference>
<dbReference type="GO" id="GO:0031146">
    <property type="term" value="P:SCF-dependent proteasomal ubiquitin-dependent protein catabolic process"/>
    <property type="evidence" value="ECO:0000318"/>
    <property type="project" value="GO_Central"/>
</dbReference>
<evidence type="ECO:0000313" key="5">
    <source>
        <dbReference type="Proteomes" id="UP000006727"/>
    </source>
</evidence>
<dbReference type="EnsemblPlants" id="Pp3c1_41170V3.3">
    <property type="protein sequence ID" value="PAC:32971792.CDS.1"/>
    <property type="gene ID" value="Pp3c1_41170"/>
</dbReference>
<dbReference type="InterPro" id="IPR050796">
    <property type="entry name" value="SCF_F-box_component"/>
</dbReference>
<dbReference type="EnsemblPlants" id="Pp3c1_41170V3.1">
    <property type="protein sequence ID" value="PAC:32971790.CDS.1"/>
    <property type="gene ID" value="Pp3c1_41170"/>
</dbReference>
<dbReference type="OrthoDB" id="1922820at2759"/>
<evidence type="ECO:0000313" key="3">
    <source>
        <dbReference type="EMBL" id="PNR63475.1"/>
    </source>
</evidence>
<gene>
    <name evidence="4" type="primary">LOC112290976</name>
    <name evidence="3" type="ORF">PHYPA_001901</name>
</gene>
<dbReference type="Gramene" id="Pp3c1_41170V3.1">
    <property type="protein sequence ID" value="PAC:32971790.CDS.1"/>
    <property type="gene ID" value="Pp3c1_41170"/>
</dbReference>
<dbReference type="FunFam" id="1.20.1280.50:FF:000008">
    <property type="entry name" value="F-box only protein 6"/>
    <property type="match status" value="1"/>
</dbReference>
<feature type="domain" description="F-box" evidence="2">
    <location>
        <begin position="28"/>
        <end position="73"/>
    </location>
</feature>
<reference evidence="4" key="3">
    <citation type="submission" date="2020-12" db="UniProtKB">
        <authorList>
            <consortium name="EnsemblPlants"/>
        </authorList>
    </citation>
    <scope>IDENTIFICATION</scope>
</reference>
<sequence length="403" mass="45471">MMESTHQHQGTCCNPRNPIHEAGEELLPVLWSSLPTELLERVLAFLPFPNLFRLRTVCKRWNSLPHCSYFRQIRASAPNQWGACLPVLFCKDAAIDAEDEGWNSDSWSAYDTASCRWLRLPPLTCLDARHPKYLVVGSGGLLCIGDFDSTENLVVCNPVTRCLRELPLTIKQWAEPDVTAMAINKRTGGYKLVLAGNRHFKPGSPGYRNTEIYDSSSKAWETVGDIPVNLELHSQEGALCNNSLYCLARDKKHGIWDILVAFDLGSRKWSTVCYNIPYGSRTPHVIGSHDRILAVAEHNRVTETTDDCVYLFEYDLKSTKWVKLSQLPNDMYHRIGKRVIACTVDGNYICVTGCAGKQWCSAMYRLSLNKWEQVPVFPHDESKGRECELLLSSSPFRPSLGSV</sequence>
<evidence type="ECO:0000313" key="4">
    <source>
        <dbReference type="EnsemblPlants" id="PAC:32971790.CDS.1"/>
    </source>
</evidence>
<organism evidence="3">
    <name type="scientific">Physcomitrium patens</name>
    <name type="common">Spreading-leaved earth moss</name>
    <name type="synonym">Physcomitrella patens</name>
    <dbReference type="NCBI Taxonomy" id="3218"/>
    <lineage>
        <taxon>Eukaryota</taxon>
        <taxon>Viridiplantae</taxon>
        <taxon>Streptophyta</taxon>
        <taxon>Embryophyta</taxon>
        <taxon>Bryophyta</taxon>
        <taxon>Bryophytina</taxon>
        <taxon>Bryopsida</taxon>
        <taxon>Funariidae</taxon>
        <taxon>Funariales</taxon>
        <taxon>Funariaceae</taxon>
        <taxon>Physcomitrium</taxon>
    </lineage>
</organism>
<dbReference type="Pfam" id="PF07734">
    <property type="entry name" value="FBA_1"/>
    <property type="match status" value="1"/>
</dbReference>
<evidence type="ECO:0000256" key="1">
    <source>
        <dbReference type="ARBA" id="ARBA00022737"/>
    </source>
</evidence>
<dbReference type="OMA" id="SEREIWA"/>
<reference evidence="3 5" key="1">
    <citation type="journal article" date="2008" name="Science">
        <title>The Physcomitrella genome reveals evolutionary insights into the conquest of land by plants.</title>
        <authorList>
            <person name="Rensing S."/>
            <person name="Lang D."/>
            <person name="Zimmer A."/>
            <person name="Terry A."/>
            <person name="Salamov A."/>
            <person name="Shapiro H."/>
            <person name="Nishiyama T."/>
            <person name="Perroud P.-F."/>
            <person name="Lindquist E."/>
            <person name="Kamisugi Y."/>
            <person name="Tanahashi T."/>
            <person name="Sakakibara K."/>
            <person name="Fujita T."/>
            <person name="Oishi K."/>
            <person name="Shin-I T."/>
            <person name="Kuroki Y."/>
            <person name="Toyoda A."/>
            <person name="Suzuki Y."/>
            <person name="Hashimoto A."/>
            <person name="Yamaguchi K."/>
            <person name="Sugano A."/>
            <person name="Kohara Y."/>
            <person name="Fujiyama A."/>
            <person name="Anterola A."/>
            <person name="Aoki S."/>
            <person name="Ashton N."/>
            <person name="Barbazuk W.B."/>
            <person name="Barker E."/>
            <person name="Bennetzen J."/>
            <person name="Bezanilla M."/>
            <person name="Blankenship R."/>
            <person name="Cho S.H."/>
            <person name="Dutcher S."/>
            <person name="Estelle M."/>
            <person name="Fawcett J.A."/>
            <person name="Gundlach H."/>
            <person name="Hanada K."/>
            <person name="Heyl A."/>
            <person name="Hicks K.A."/>
            <person name="Hugh J."/>
            <person name="Lohr M."/>
            <person name="Mayer K."/>
            <person name="Melkozernov A."/>
            <person name="Murata T."/>
            <person name="Nelson D."/>
            <person name="Pils B."/>
            <person name="Prigge M."/>
            <person name="Reiss B."/>
            <person name="Renner T."/>
            <person name="Rombauts S."/>
            <person name="Rushton P."/>
            <person name="Sanderfoot A."/>
            <person name="Schween G."/>
            <person name="Shiu S.-H."/>
            <person name="Stueber K."/>
            <person name="Theodoulou F.L."/>
            <person name="Tu H."/>
            <person name="Van de Peer Y."/>
            <person name="Verrier P.J."/>
            <person name="Waters E."/>
            <person name="Wood A."/>
            <person name="Yang L."/>
            <person name="Cove D."/>
            <person name="Cuming A."/>
            <person name="Hasebe M."/>
            <person name="Lucas S."/>
            <person name="Mishler D.B."/>
            <person name="Reski R."/>
            <person name="Grigoriev I."/>
            <person name="Quatrano R.S."/>
            <person name="Boore J.L."/>
        </authorList>
    </citation>
    <scope>NUCLEOTIDE SEQUENCE [LARGE SCALE GENOMIC DNA]</scope>
    <source>
        <strain evidence="4 5">cv. Gransden 2004</strain>
    </source>
</reference>
<dbReference type="SUPFAM" id="SSF81383">
    <property type="entry name" value="F-box domain"/>
    <property type="match status" value="1"/>
</dbReference>
<dbReference type="InterPro" id="IPR006527">
    <property type="entry name" value="F-box-assoc_dom_typ1"/>
</dbReference>
<dbReference type="GO" id="GO:0004842">
    <property type="term" value="F:ubiquitin-protein transferase activity"/>
    <property type="evidence" value="ECO:0000318"/>
    <property type="project" value="GO_Central"/>
</dbReference>
<dbReference type="FunFam" id="2.120.10.80:FF:000201">
    <property type="entry name" value="F-box only protein 13"/>
    <property type="match status" value="1"/>
</dbReference>
<dbReference type="Gramene" id="Pp3c1_41170V3.3">
    <property type="protein sequence ID" value="PAC:32971792.CDS.1"/>
    <property type="gene ID" value="Pp3c1_41170"/>
</dbReference>
<dbReference type="EMBL" id="ABEU02000001">
    <property type="protein sequence ID" value="PNR63475.1"/>
    <property type="molecule type" value="Genomic_DNA"/>
</dbReference>
<name>A0A2K1LBR6_PHYPA</name>
<dbReference type="Gene3D" id="1.20.1280.50">
    <property type="match status" value="1"/>
</dbReference>
<dbReference type="EnsemblPlants" id="Pp3c1_41170V3.2">
    <property type="protein sequence ID" value="PAC:32971791.CDS.1"/>
    <property type="gene ID" value="Pp3c1_41170"/>
</dbReference>
<dbReference type="PANTHER" id="PTHR31672">
    <property type="entry name" value="BNACNNG10540D PROTEIN"/>
    <property type="match status" value="1"/>
</dbReference>
<dbReference type="PROSITE" id="PS50181">
    <property type="entry name" value="FBOX"/>
    <property type="match status" value="1"/>
</dbReference>
<dbReference type="SMART" id="SM00256">
    <property type="entry name" value="FBOX"/>
    <property type="match status" value="1"/>
</dbReference>
<evidence type="ECO:0000259" key="2">
    <source>
        <dbReference type="PROSITE" id="PS50181"/>
    </source>
</evidence>
<dbReference type="Proteomes" id="UP000006727">
    <property type="component" value="Chromosome 1"/>
</dbReference>
<dbReference type="RefSeq" id="XP_024393644.1">
    <property type="nucleotide sequence ID" value="XM_024537876.2"/>
</dbReference>
<dbReference type="Gene3D" id="2.120.10.80">
    <property type="entry name" value="Kelch-type beta propeller"/>
    <property type="match status" value="1"/>
</dbReference>
<accession>A0A2K1LBR6</accession>
<dbReference type="InterPro" id="IPR015915">
    <property type="entry name" value="Kelch-typ_b-propeller"/>
</dbReference>
<dbReference type="GeneID" id="112290976"/>
<dbReference type="PANTHER" id="PTHR31672:SF2">
    <property type="entry name" value="F-BOX DOMAIN-CONTAINING PROTEIN"/>
    <property type="match status" value="1"/>
</dbReference>
<dbReference type="SUPFAM" id="SSF117281">
    <property type="entry name" value="Kelch motif"/>
    <property type="match status" value="1"/>
</dbReference>
<proteinExistence type="predicted"/>
<keyword evidence="1" id="KW-0677">Repeat</keyword>